<reference evidence="2" key="1">
    <citation type="submission" date="2020-10" db="EMBL/GenBank/DDBJ databases">
        <authorList>
            <person name="Gilroy R."/>
        </authorList>
    </citation>
    <scope>NUCLEOTIDE SEQUENCE</scope>
    <source>
        <strain evidence="2">ChiHile30-977</strain>
    </source>
</reference>
<keyword evidence="1" id="KW-0732">Signal</keyword>
<protein>
    <submittedName>
        <fullName evidence="2">Uncharacterized protein</fullName>
    </submittedName>
</protein>
<name>A0A9D0YXD6_9FIRM</name>
<sequence>MISFLCVLLSASLAFAPAPSDVLTTRLILGELADDGALRPSGGILDAGQCRRFQVNQFAAAAAGFTLAAYPSVSLYLPVDHADPDLSGRPVGTCWDMPAAETGNAFVEAARFDYSPERTAEENREAARQFWMQARAGDMVQMLATYSNGARGTHTLLVTRSYNPTTGKLYWADSNFANTRIDGKRYGYVRAYQAWSLEEAVGWLAADMYNGATLYRLRDDIVVREGAVAPALQTDP</sequence>
<evidence type="ECO:0000256" key="1">
    <source>
        <dbReference type="SAM" id="SignalP"/>
    </source>
</evidence>
<dbReference type="AlphaFoldDB" id="A0A9D0YXD6"/>
<evidence type="ECO:0000313" key="3">
    <source>
        <dbReference type="Proteomes" id="UP000886819"/>
    </source>
</evidence>
<comment type="caution">
    <text evidence="2">The sequence shown here is derived from an EMBL/GenBank/DDBJ whole genome shotgun (WGS) entry which is preliminary data.</text>
</comment>
<dbReference type="Proteomes" id="UP000886819">
    <property type="component" value="Unassembled WGS sequence"/>
</dbReference>
<feature type="chain" id="PRO_5039041824" evidence="1">
    <location>
        <begin position="17"/>
        <end position="236"/>
    </location>
</feature>
<reference evidence="2" key="2">
    <citation type="journal article" date="2021" name="PeerJ">
        <title>Extensive microbial diversity within the chicken gut microbiome revealed by metagenomics and culture.</title>
        <authorList>
            <person name="Gilroy R."/>
            <person name="Ravi A."/>
            <person name="Getino M."/>
            <person name="Pursley I."/>
            <person name="Horton D.L."/>
            <person name="Alikhan N.F."/>
            <person name="Baker D."/>
            <person name="Gharbi K."/>
            <person name="Hall N."/>
            <person name="Watson M."/>
            <person name="Adriaenssens E.M."/>
            <person name="Foster-Nyarko E."/>
            <person name="Jarju S."/>
            <person name="Secka A."/>
            <person name="Antonio M."/>
            <person name="Oren A."/>
            <person name="Chaudhuri R.R."/>
            <person name="La Ragione R."/>
            <person name="Hildebrand F."/>
            <person name="Pallen M.J."/>
        </authorList>
    </citation>
    <scope>NUCLEOTIDE SEQUENCE</scope>
    <source>
        <strain evidence="2">ChiHile30-977</strain>
    </source>
</reference>
<dbReference type="EMBL" id="DVFI01000144">
    <property type="protein sequence ID" value="HIQ63986.1"/>
    <property type="molecule type" value="Genomic_DNA"/>
</dbReference>
<organism evidence="2 3">
    <name type="scientific">Candidatus Avichristensenella intestinipullorum</name>
    <dbReference type="NCBI Taxonomy" id="2840693"/>
    <lineage>
        <taxon>Bacteria</taxon>
        <taxon>Bacillati</taxon>
        <taxon>Bacillota</taxon>
        <taxon>Clostridia</taxon>
        <taxon>Candidatus Avichristensenella</taxon>
    </lineage>
</organism>
<proteinExistence type="predicted"/>
<evidence type="ECO:0000313" key="2">
    <source>
        <dbReference type="EMBL" id="HIQ63986.1"/>
    </source>
</evidence>
<feature type="signal peptide" evidence="1">
    <location>
        <begin position="1"/>
        <end position="16"/>
    </location>
</feature>
<gene>
    <name evidence="2" type="ORF">IAA66_10480</name>
</gene>
<accession>A0A9D0YXD6</accession>